<evidence type="ECO:0000313" key="15">
    <source>
        <dbReference type="Proteomes" id="UP000449547"/>
    </source>
</evidence>
<dbReference type="Gene3D" id="1.20.5.1430">
    <property type="match status" value="1"/>
</dbReference>
<keyword evidence="7" id="KW-0206">Cytoskeleton</keyword>
<comment type="subcellular location">
    <subcellularLocation>
        <location evidence="1">Cytoplasm</location>
        <location evidence="1">Cytoskeleton</location>
    </subcellularLocation>
</comment>
<dbReference type="InterPro" id="IPR036133">
    <property type="entry name" value="EB1_C_sf"/>
</dbReference>
<evidence type="ECO:0000313" key="14">
    <source>
        <dbReference type="EMBL" id="KAA8907073.1"/>
    </source>
</evidence>
<accession>A0A642V1Q2</accession>
<feature type="region of interest" description="Disordered" evidence="11">
    <location>
        <begin position="120"/>
        <end position="189"/>
    </location>
</feature>
<dbReference type="GO" id="GO:0035371">
    <property type="term" value="C:microtubule plus-end"/>
    <property type="evidence" value="ECO:0007669"/>
    <property type="project" value="UniProtKB-ARBA"/>
</dbReference>
<dbReference type="PROSITE" id="PS50021">
    <property type="entry name" value="CH"/>
    <property type="match status" value="1"/>
</dbReference>
<protein>
    <submittedName>
        <fullName evidence="14">Uncharacterized protein</fullName>
    </submittedName>
</protein>
<comment type="caution">
    <text evidence="14">The sequence shown here is derived from an EMBL/GenBank/DDBJ whole genome shotgun (WGS) entry which is preliminary data.</text>
</comment>
<evidence type="ECO:0000256" key="3">
    <source>
        <dbReference type="ARBA" id="ARBA00022490"/>
    </source>
</evidence>
<dbReference type="GO" id="GO:0051010">
    <property type="term" value="F:microtubule plus-end binding"/>
    <property type="evidence" value="ECO:0007669"/>
    <property type="project" value="UniProtKB-ARBA"/>
</dbReference>
<evidence type="ECO:0000259" key="12">
    <source>
        <dbReference type="PROSITE" id="PS50021"/>
    </source>
</evidence>
<dbReference type="VEuPathDB" id="FungiDB:DIURU_000757"/>
<dbReference type="InterPro" id="IPR036872">
    <property type="entry name" value="CH_dom_sf"/>
</dbReference>
<dbReference type="PROSITE" id="PS51230">
    <property type="entry name" value="EB1_C"/>
    <property type="match status" value="1"/>
</dbReference>
<evidence type="ECO:0000256" key="6">
    <source>
        <dbReference type="ARBA" id="ARBA00022776"/>
    </source>
</evidence>
<dbReference type="GO" id="GO:0051233">
    <property type="term" value="C:spindle midzone"/>
    <property type="evidence" value="ECO:0007669"/>
    <property type="project" value="UniProtKB-ARBA"/>
</dbReference>
<dbReference type="GO" id="GO:0035372">
    <property type="term" value="P:protein localization to microtubule"/>
    <property type="evidence" value="ECO:0007669"/>
    <property type="project" value="UniProtKB-ARBA"/>
</dbReference>
<evidence type="ECO:0000259" key="13">
    <source>
        <dbReference type="PROSITE" id="PS51230"/>
    </source>
</evidence>
<dbReference type="GeneID" id="54779410"/>
<dbReference type="InterPro" id="IPR027328">
    <property type="entry name" value="MAPRE"/>
</dbReference>
<evidence type="ECO:0000256" key="4">
    <source>
        <dbReference type="ARBA" id="ARBA00022618"/>
    </source>
</evidence>
<dbReference type="GO" id="GO:0051301">
    <property type="term" value="P:cell division"/>
    <property type="evidence" value="ECO:0007669"/>
    <property type="project" value="UniProtKB-KW"/>
</dbReference>
<dbReference type="SUPFAM" id="SSF140612">
    <property type="entry name" value="EB1 dimerisation domain-like"/>
    <property type="match status" value="1"/>
</dbReference>
<dbReference type="GO" id="GO:0072686">
    <property type="term" value="C:mitotic spindle"/>
    <property type="evidence" value="ECO:0007669"/>
    <property type="project" value="UniProtKB-ARBA"/>
</dbReference>
<name>A0A642V1Q2_DIURU</name>
<evidence type="ECO:0000256" key="9">
    <source>
        <dbReference type="PROSITE-ProRule" id="PRU00576"/>
    </source>
</evidence>
<keyword evidence="15" id="KW-1185">Reference proteome</keyword>
<keyword evidence="10" id="KW-0175">Coiled coil</keyword>
<sequence length="281" mass="31141">MPGASRSELLRWLTELLDMKVDSVESCGTGAVFCQLLDYIYRDIPMHRVKFDTTNDFDYRTNWKILQMSFNKHNITKVIDVERLLKCRLQDNLELLQWFKKTVDERGPFEPYDAAARRAMAPPAPGAGSGRSSVAASATGRRVSSGTTPQRRPPSQSSVGPHPTPVRHPTPPSGANGAATGAGTGASAREVADLREQLESATKESAELRKSCDSLETERNFYFNKLRNIEILTQNILETPADVDTSSVASLTVAEVMKQVQSILYRVDDGFQLNEVDDESF</sequence>
<evidence type="ECO:0000256" key="2">
    <source>
        <dbReference type="ARBA" id="ARBA00010729"/>
    </source>
</evidence>
<dbReference type="Proteomes" id="UP000449547">
    <property type="component" value="Unassembled WGS sequence"/>
</dbReference>
<dbReference type="GO" id="GO:0007010">
    <property type="term" value="P:cytoskeleton organization"/>
    <property type="evidence" value="ECO:0007669"/>
    <property type="project" value="UniProtKB-ARBA"/>
</dbReference>
<dbReference type="OrthoDB" id="2119228at2759"/>
<evidence type="ECO:0000256" key="11">
    <source>
        <dbReference type="SAM" id="MobiDB-lite"/>
    </source>
</evidence>
<dbReference type="PANTHER" id="PTHR10623">
    <property type="entry name" value="MICROTUBULE-ASSOCIATED PROTEIN RP/EB FAMILY MEMBER"/>
    <property type="match status" value="1"/>
</dbReference>
<dbReference type="InterPro" id="IPR001715">
    <property type="entry name" value="CH_dom"/>
</dbReference>
<gene>
    <name evidence="14" type="ORF">DIURU_000757</name>
</gene>
<dbReference type="Pfam" id="PF03271">
    <property type="entry name" value="EB1"/>
    <property type="match status" value="1"/>
</dbReference>
<feature type="compositionally biased region" description="Low complexity" evidence="11">
    <location>
        <begin position="130"/>
        <end position="146"/>
    </location>
</feature>
<feature type="compositionally biased region" description="Polar residues" evidence="11">
    <location>
        <begin position="147"/>
        <end position="159"/>
    </location>
</feature>
<feature type="coiled-coil region" evidence="10">
    <location>
        <begin position="191"/>
        <end position="218"/>
    </location>
</feature>
<dbReference type="EMBL" id="SWFT01000027">
    <property type="protein sequence ID" value="KAA8907073.1"/>
    <property type="molecule type" value="Genomic_DNA"/>
</dbReference>
<evidence type="ECO:0000256" key="7">
    <source>
        <dbReference type="ARBA" id="ARBA00023212"/>
    </source>
</evidence>
<evidence type="ECO:0000256" key="8">
    <source>
        <dbReference type="ARBA" id="ARBA00023306"/>
    </source>
</evidence>
<dbReference type="FunFam" id="1.10.418.10:FF:000028">
    <property type="entry name" value="RP/EB family microtubule-associated protein"/>
    <property type="match status" value="1"/>
</dbReference>
<feature type="domain" description="Calponin-homology (CH)" evidence="12">
    <location>
        <begin position="3"/>
        <end position="104"/>
    </location>
</feature>
<dbReference type="GO" id="GO:0030473">
    <property type="term" value="P:nuclear migration along microtubule"/>
    <property type="evidence" value="ECO:0007669"/>
    <property type="project" value="UniProtKB-ARBA"/>
</dbReference>
<feature type="compositionally biased region" description="Low complexity" evidence="11">
    <location>
        <begin position="173"/>
        <end position="188"/>
    </location>
</feature>
<keyword evidence="5 9" id="KW-0493">Microtubule</keyword>
<keyword evidence="8" id="KW-0131">Cell cycle</keyword>
<evidence type="ECO:0000256" key="1">
    <source>
        <dbReference type="ARBA" id="ARBA00004245"/>
    </source>
</evidence>
<keyword evidence="4" id="KW-0132">Cell division</keyword>
<dbReference type="SUPFAM" id="SSF47576">
    <property type="entry name" value="Calponin-homology domain, CH-domain"/>
    <property type="match status" value="1"/>
</dbReference>
<evidence type="ECO:0000256" key="10">
    <source>
        <dbReference type="SAM" id="Coils"/>
    </source>
</evidence>
<keyword evidence="6" id="KW-0498">Mitosis</keyword>
<proteinExistence type="inferred from homology"/>
<dbReference type="AlphaFoldDB" id="A0A642V1Q2"/>
<keyword evidence="3" id="KW-0963">Cytoplasm</keyword>
<feature type="domain" description="EB1 C-terminal" evidence="13">
    <location>
        <begin position="190"/>
        <end position="273"/>
    </location>
</feature>
<dbReference type="Gene3D" id="1.10.418.10">
    <property type="entry name" value="Calponin-like domain"/>
    <property type="match status" value="1"/>
</dbReference>
<feature type="compositionally biased region" description="Pro residues" evidence="11">
    <location>
        <begin position="162"/>
        <end position="172"/>
    </location>
</feature>
<dbReference type="InterPro" id="IPR004953">
    <property type="entry name" value="EB1_C"/>
</dbReference>
<comment type="similarity">
    <text evidence="2">Belongs to the MAPRE family.</text>
</comment>
<dbReference type="OMA" id="HTHWIKH"/>
<dbReference type="RefSeq" id="XP_034014424.1">
    <property type="nucleotide sequence ID" value="XM_034159040.1"/>
</dbReference>
<evidence type="ECO:0000256" key="5">
    <source>
        <dbReference type="ARBA" id="ARBA00022701"/>
    </source>
</evidence>
<reference evidence="14 15" key="1">
    <citation type="submission" date="2019-07" db="EMBL/GenBank/DDBJ databases">
        <title>Genome assembly of two rare yeast pathogens: Diutina rugosa and Trichomonascus ciferrii.</title>
        <authorList>
            <person name="Mixao V."/>
            <person name="Saus E."/>
            <person name="Hansen A."/>
            <person name="Lass-Flor C."/>
            <person name="Gabaldon T."/>
        </authorList>
    </citation>
    <scope>NUCLEOTIDE SEQUENCE [LARGE SCALE GENOMIC DNA]</scope>
    <source>
        <strain evidence="14 15">CBS 613</strain>
    </source>
</reference>
<organism evidence="14 15">
    <name type="scientific">Diutina rugosa</name>
    <name type="common">Yeast</name>
    <name type="synonym">Candida rugosa</name>
    <dbReference type="NCBI Taxonomy" id="5481"/>
    <lineage>
        <taxon>Eukaryota</taxon>
        <taxon>Fungi</taxon>
        <taxon>Dikarya</taxon>
        <taxon>Ascomycota</taxon>
        <taxon>Saccharomycotina</taxon>
        <taxon>Pichiomycetes</taxon>
        <taxon>Debaryomycetaceae</taxon>
        <taxon>Diutina</taxon>
    </lineage>
</organism>